<reference evidence="1 2" key="1">
    <citation type="journal article" date="2018" name="Plant Pathol. J.">
        <title>Characterization of the Lytic Bacteriophage phiEaP-8 Effective against Both Erwinia amylovora and Erwinia pyrifoliae Causing Severe Diseases in Apple and Pear.</title>
        <authorList>
            <person name="Park J."/>
            <person name="Lee G.M."/>
            <person name="Kim D."/>
            <person name="Park D.H."/>
            <person name="Oh C.S."/>
        </authorList>
    </citation>
    <scope>NUCLEOTIDE SEQUENCE [LARGE SCALE GENOMIC DNA]</scope>
</reference>
<organism evidence="1 2">
    <name type="scientific">Erwinia phage phiEaP8</name>
    <dbReference type="NCBI Taxonomy" id="2178928"/>
    <lineage>
        <taxon>Viruses</taxon>
        <taxon>Duplodnaviria</taxon>
        <taxon>Heunggongvirae</taxon>
        <taxon>Uroviricota</taxon>
        <taxon>Caudoviricetes</taxon>
        <taxon>Schitoviridae</taxon>
        <taxon>Erskinevirinae</taxon>
        <taxon>Yonginvirus</taxon>
        <taxon>Yonginvirus EaP8</taxon>
    </lineage>
</organism>
<dbReference type="EMBL" id="MH160392">
    <property type="protein sequence ID" value="AWN06233.1"/>
    <property type="molecule type" value="Genomic_DNA"/>
</dbReference>
<name>A0A3G1QTP2_9CAUD</name>
<dbReference type="GeneID" id="55819097"/>
<evidence type="ECO:0000313" key="1">
    <source>
        <dbReference type="EMBL" id="AWN06233.1"/>
    </source>
</evidence>
<dbReference type="Gene3D" id="3.30.1360.170">
    <property type="match status" value="1"/>
</dbReference>
<keyword evidence="2" id="KW-1185">Reference proteome</keyword>
<accession>A0A3G1QTP2</accession>
<protein>
    <submittedName>
        <fullName evidence="1">Thymidylate synthase</fullName>
    </submittedName>
</protein>
<dbReference type="Proteomes" id="UP000267934">
    <property type="component" value="Segment"/>
</dbReference>
<proteinExistence type="predicted"/>
<dbReference type="SUPFAM" id="SSF69796">
    <property type="entry name" value="Thymidylate synthase-complementing protein Thy1"/>
    <property type="match status" value="1"/>
</dbReference>
<evidence type="ECO:0000313" key="2">
    <source>
        <dbReference type="Proteomes" id="UP000267934"/>
    </source>
</evidence>
<dbReference type="InterPro" id="IPR003669">
    <property type="entry name" value="Thymidylate_synthase_ThyX"/>
</dbReference>
<dbReference type="KEGG" id="vg:55819097"/>
<dbReference type="GO" id="GO:0050797">
    <property type="term" value="F:thymidylate synthase (FAD) activity"/>
    <property type="evidence" value="ECO:0007669"/>
    <property type="project" value="InterPro"/>
</dbReference>
<dbReference type="GO" id="GO:0006231">
    <property type="term" value="P:dTMP biosynthetic process"/>
    <property type="evidence" value="ECO:0007669"/>
    <property type="project" value="InterPro"/>
</dbReference>
<sequence length="316" mass="36305">MTISVQIIADSINEQGNRITSVQLRYPRFIHAELMTHRKFSRNASSSRAIPVKRIIADIMEDPAMPMHWGKNIPGMQAHEQIDEPVTILEHFRDGECPIGVSKEDAWLTARDRVVEIAQAFDNAGYHKQIVNRLLEPWSHINVLVTATEWQNFFHLRSHEDAQPEIRILSDMIQVEMNKLKPVLLKAGEWHLPYVDRENDYLAAYDHLKKGRVTRDEPSLEEIERLLCKVSAARCARVSYMLHSGKKSTLEEDLTLYQRLLGSQPLHASPAEHQATPDMLITETWGVQAWANKALHGNFTGWNQFRKMLPGEFYPG</sequence>
<dbReference type="GO" id="GO:0050660">
    <property type="term" value="F:flavin adenine dinucleotide binding"/>
    <property type="evidence" value="ECO:0007669"/>
    <property type="project" value="InterPro"/>
</dbReference>
<dbReference type="InterPro" id="IPR036098">
    <property type="entry name" value="Thymidylate_synthase_ThyX_sf"/>
</dbReference>
<dbReference type="RefSeq" id="YP_009889597.1">
    <property type="nucleotide sequence ID" value="NC_049510.1"/>
</dbReference>
<dbReference type="PROSITE" id="PS51331">
    <property type="entry name" value="THYX"/>
    <property type="match status" value="1"/>
</dbReference>
<dbReference type="Pfam" id="PF02511">
    <property type="entry name" value="Thy1"/>
    <property type="match status" value="1"/>
</dbReference>